<dbReference type="EMBL" id="JBHSED010000035">
    <property type="protein sequence ID" value="MFC4305000.1"/>
    <property type="molecule type" value="Genomic_DNA"/>
</dbReference>
<accession>A0ABV8SCQ0</accession>
<dbReference type="PANTHER" id="PTHR35586">
    <property type="entry name" value="SLL1691 PROTEIN"/>
    <property type="match status" value="1"/>
</dbReference>
<dbReference type="Proteomes" id="UP001595755">
    <property type="component" value="Unassembled WGS sequence"/>
</dbReference>
<dbReference type="InterPro" id="IPR006842">
    <property type="entry name" value="Transposase_31"/>
</dbReference>
<protein>
    <submittedName>
        <fullName evidence="2">Rpn family recombination-promoting nuclease/putative transposase</fullName>
    </submittedName>
</protein>
<evidence type="ECO:0000313" key="2">
    <source>
        <dbReference type="EMBL" id="MFC4305000.1"/>
    </source>
</evidence>
<organism evidence="2 3">
    <name type="scientific">Cohnella boryungensis</name>
    <dbReference type="NCBI Taxonomy" id="768479"/>
    <lineage>
        <taxon>Bacteria</taxon>
        <taxon>Bacillati</taxon>
        <taxon>Bacillota</taxon>
        <taxon>Bacilli</taxon>
        <taxon>Bacillales</taxon>
        <taxon>Paenibacillaceae</taxon>
        <taxon>Cohnella</taxon>
    </lineage>
</organism>
<dbReference type="RefSeq" id="WP_204603547.1">
    <property type="nucleotide sequence ID" value="NZ_JBHSED010000035.1"/>
</dbReference>
<gene>
    <name evidence="2" type="ORF">ACFO1S_16330</name>
</gene>
<proteinExistence type="predicted"/>
<dbReference type="PANTHER" id="PTHR35586:SF1">
    <property type="entry name" value="SLL1691 PROTEIN"/>
    <property type="match status" value="1"/>
</dbReference>
<name>A0ABV8SCQ0_9BACL</name>
<dbReference type="Pfam" id="PF04754">
    <property type="entry name" value="Transposase_31"/>
    <property type="match status" value="1"/>
</dbReference>
<evidence type="ECO:0000259" key="1">
    <source>
        <dbReference type="Pfam" id="PF04754"/>
    </source>
</evidence>
<comment type="caution">
    <text evidence="2">The sequence shown here is derived from an EMBL/GenBank/DDBJ whole genome shotgun (WGS) entry which is preliminary data.</text>
</comment>
<keyword evidence="3" id="KW-1185">Reference proteome</keyword>
<reference evidence="3" key="1">
    <citation type="journal article" date="2019" name="Int. J. Syst. Evol. Microbiol.">
        <title>The Global Catalogue of Microorganisms (GCM) 10K type strain sequencing project: providing services to taxonomists for standard genome sequencing and annotation.</title>
        <authorList>
            <consortium name="The Broad Institute Genomics Platform"/>
            <consortium name="The Broad Institute Genome Sequencing Center for Infectious Disease"/>
            <person name="Wu L."/>
            <person name="Ma J."/>
        </authorList>
    </citation>
    <scope>NUCLEOTIDE SEQUENCE [LARGE SCALE GENOMIC DNA]</scope>
    <source>
        <strain evidence="3">CGMCC 4.1641</strain>
    </source>
</reference>
<feature type="domain" description="Transposase (putative) YhgA-like" evidence="1">
    <location>
        <begin position="18"/>
        <end position="180"/>
    </location>
</feature>
<sequence>MMRYKGKPGAERGKKKGTPHDEAFKKLLQTFFAEFIALFLPDLDKLLDYSQTRLLMQELLVDIVGEEARHLDLLLETRYRALDAFILVHLEPQSYRQDDFHERMFIYFGRLFERHRKVHKLIIPIAIFTTESGRDEPDVFTMAIPQHEIVRFHYLKVELAKVNWRQFVESDNPVAAALLAKMGYNEKDKREMRSAYLRMILRLRKRLDDARLALLMSVADLYFEPDPRQDEAVLRELLDQYPEEGEAIMELMPAWKRWGYEEGIEEGLQKGKEVGKAEGKAEGKLEGKAEGKAEERAKIVRMMLDKGFRVEQISEMLELSLEEIKLLAGH</sequence>
<evidence type="ECO:0000313" key="3">
    <source>
        <dbReference type="Proteomes" id="UP001595755"/>
    </source>
</evidence>